<feature type="transmembrane region" description="Helical" evidence="16">
    <location>
        <begin position="68"/>
        <end position="90"/>
    </location>
</feature>
<comment type="catalytic activity">
    <reaction evidence="14">
        <text>a CDP-1,2-diacyl-sn-glycerol + sn-glycerol 3-phosphate = a 1,2-diacyl-sn-glycero-3-phospho-(1'-sn-glycero-3'-phosphate) + CMP + H(+)</text>
        <dbReference type="Rhea" id="RHEA:12593"/>
        <dbReference type="ChEBI" id="CHEBI:15378"/>
        <dbReference type="ChEBI" id="CHEBI:57597"/>
        <dbReference type="ChEBI" id="CHEBI:58332"/>
        <dbReference type="ChEBI" id="CHEBI:60110"/>
        <dbReference type="ChEBI" id="CHEBI:60377"/>
        <dbReference type="EC" id="2.7.8.5"/>
    </reaction>
</comment>
<feature type="transmembrane region" description="Helical" evidence="16">
    <location>
        <begin position="29"/>
        <end position="47"/>
    </location>
</feature>
<keyword evidence="13" id="KW-1208">Phospholipid metabolism</keyword>
<organism evidence="17 18">
    <name type="scientific">Pelomicrobium methylotrophicum</name>
    <dbReference type="NCBI Taxonomy" id="2602750"/>
    <lineage>
        <taxon>Bacteria</taxon>
        <taxon>Pseudomonadati</taxon>
        <taxon>Pseudomonadota</taxon>
        <taxon>Hydrogenophilia</taxon>
        <taxon>Hydrogenophilia incertae sedis</taxon>
        <taxon>Pelomicrobium</taxon>
    </lineage>
</organism>
<dbReference type="PANTHER" id="PTHR14269:SF60">
    <property type="entry name" value="CARDIOLIPIN SYNTHASE (CMP-FORMING)"/>
    <property type="match status" value="1"/>
</dbReference>
<keyword evidence="8 16" id="KW-0812">Transmembrane</keyword>
<sequence length="179" mass="19664">MNVANAITLLRLCLVPALAYFLVQESYALAFWAFVIAAASDALDGYVARRFNQRTSIGAVLDPMADKLLILTTVLGLAWLKVLPLWLAALMLGRDFVIVVGAVSYRLAIGPYYMQPTVLGKVCTFFQFALLVTLLADAAHYVDAAPLRFSLSTLVALFTVLSGAHYVWLWGHKATRHES</sequence>
<comment type="similarity">
    <text evidence="3 15">Belongs to the CDP-alcohol phosphatidyltransferase class-I family.</text>
</comment>
<name>A0A5C7EHK2_9PROT</name>
<dbReference type="PIRSF" id="PIRSF000847">
    <property type="entry name" value="Phos_ph_gly_syn"/>
    <property type="match status" value="1"/>
</dbReference>
<evidence type="ECO:0000313" key="18">
    <source>
        <dbReference type="Proteomes" id="UP000321201"/>
    </source>
</evidence>
<keyword evidence="12" id="KW-0594">Phospholipid biosynthesis</keyword>
<dbReference type="AlphaFoldDB" id="A0A5C7EHK2"/>
<protein>
    <recommendedName>
        <fullName evidence="5">CDP-diacylglycerol--glycerol-3-phosphate 3-phosphatidyltransferase</fullName>
        <ecNumber evidence="4">2.7.8.5</ecNumber>
    </recommendedName>
</protein>
<comment type="subcellular location">
    <subcellularLocation>
        <location evidence="1">Membrane</location>
        <topology evidence="1">Multi-pass membrane protein</topology>
    </subcellularLocation>
</comment>
<dbReference type="EMBL" id="VPFL01000011">
    <property type="protein sequence ID" value="TXF11726.1"/>
    <property type="molecule type" value="Genomic_DNA"/>
</dbReference>
<evidence type="ECO:0000256" key="16">
    <source>
        <dbReference type="SAM" id="Phobius"/>
    </source>
</evidence>
<dbReference type="GO" id="GO:0043337">
    <property type="term" value="F:cardiolipin synthase (CMP-forming)"/>
    <property type="evidence" value="ECO:0007669"/>
    <property type="project" value="TreeGrafter"/>
</dbReference>
<evidence type="ECO:0000256" key="2">
    <source>
        <dbReference type="ARBA" id="ARBA00005042"/>
    </source>
</evidence>
<comment type="caution">
    <text evidence="17">The sequence shown here is derived from an EMBL/GenBank/DDBJ whole genome shotgun (WGS) entry which is preliminary data.</text>
</comment>
<dbReference type="RefSeq" id="WP_147799897.1">
    <property type="nucleotide sequence ID" value="NZ_VPFL01000011.1"/>
</dbReference>
<evidence type="ECO:0000256" key="6">
    <source>
        <dbReference type="ARBA" id="ARBA00022516"/>
    </source>
</evidence>
<dbReference type="GO" id="GO:0032049">
    <property type="term" value="P:cardiolipin biosynthetic process"/>
    <property type="evidence" value="ECO:0007669"/>
    <property type="project" value="TreeGrafter"/>
</dbReference>
<proteinExistence type="inferred from homology"/>
<evidence type="ECO:0000256" key="4">
    <source>
        <dbReference type="ARBA" id="ARBA00013170"/>
    </source>
</evidence>
<dbReference type="Gene3D" id="1.20.120.1760">
    <property type="match status" value="1"/>
</dbReference>
<keyword evidence="6" id="KW-0444">Lipid biosynthesis</keyword>
<feature type="transmembrane region" description="Helical" evidence="16">
    <location>
        <begin position="148"/>
        <end position="169"/>
    </location>
</feature>
<evidence type="ECO:0000256" key="1">
    <source>
        <dbReference type="ARBA" id="ARBA00004141"/>
    </source>
</evidence>
<evidence type="ECO:0000313" key="17">
    <source>
        <dbReference type="EMBL" id="TXF11726.1"/>
    </source>
</evidence>
<dbReference type="OrthoDB" id="9796672at2"/>
<dbReference type="Pfam" id="PF01066">
    <property type="entry name" value="CDP-OH_P_transf"/>
    <property type="match status" value="1"/>
</dbReference>
<accession>A0A5C7EHK2</accession>
<keyword evidence="11 16" id="KW-0472">Membrane</keyword>
<dbReference type="InterPro" id="IPR050324">
    <property type="entry name" value="CDP-alcohol_PTase-I"/>
</dbReference>
<evidence type="ECO:0000256" key="15">
    <source>
        <dbReference type="RuleBase" id="RU003750"/>
    </source>
</evidence>
<keyword evidence="9 16" id="KW-1133">Transmembrane helix</keyword>
<evidence type="ECO:0000256" key="8">
    <source>
        <dbReference type="ARBA" id="ARBA00022692"/>
    </source>
</evidence>
<keyword evidence="18" id="KW-1185">Reference proteome</keyword>
<evidence type="ECO:0000256" key="14">
    <source>
        <dbReference type="ARBA" id="ARBA00048586"/>
    </source>
</evidence>
<dbReference type="GO" id="GO:0008444">
    <property type="term" value="F:CDP-diacylglycerol-glycerol-3-phosphate 3-phosphatidyltransferase activity"/>
    <property type="evidence" value="ECO:0007669"/>
    <property type="project" value="UniProtKB-EC"/>
</dbReference>
<dbReference type="Proteomes" id="UP000321201">
    <property type="component" value="Unassembled WGS sequence"/>
</dbReference>
<evidence type="ECO:0000256" key="12">
    <source>
        <dbReference type="ARBA" id="ARBA00023209"/>
    </source>
</evidence>
<dbReference type="PROSITE" id="PS00379">
    <property type="entry name" value="CDP_ALCOHOL_P_TRANSF"/>
    <property type="match status" value="1"/>
</dbReference>
<dbReference type="InterPro" id="IPR000462">
    <property type="entry name" value="CDP-OH_P_trans"/>
</dbReference>
<evidence type="ECO:0000256" key="3">
    <source>
        <dbReference type="ARBA" id="ARBA00010441"/>
    </source>
</evidence>
<gene>
    <name evidence="17" type="ORF">FR698_09160</name>
</gene>
<evidence type="ECO:0000256" key="13">
    <source>
        <dbReference type="ARBA" id="ARBA00023264"/>
    </source>
</evidence>
<comment type="pathway">
    <text evidence="2">Phospholipid metabolism; phosphatidylglycerol biosynthesis; phosphatidylglycerol from CDP-diacylglycerol: step 1/2.</text>
</comment>
<dbReference type="GO" id="GO:0016020">
    <property type="term" value="C:membrane"/>
    <property type="evidence" value="ECO:0007669"/>
    <property type="project" value="UniProtKB-SubCell"/>
</dbReference>
<evidence type="ECO:0000256" key="7">
    <source>
        <dbReference type="ARBA" id="ARBA00022679"/>
    </source>
</evidence>
<dbReference type="PANTHER" id="PTHR14269">
    <property type="entry name" value="CDP-DIACYLGLYCEROL--GLYCEROL-3-PHOSPHATE 3-PHOSPHATIDYLTRANSFERASE-RELATED"/>
    <property type="match status" value="1"/>
</dbReference>
<evidence type="ECO:0000256" key="10">
    <source>
        <dbReference type="ARBA" id="ARBA00023098"/>
    </source>
</evidence>
<keyword evidence="10" id="KW-0443">Lipid metabolism</keyword>
<dbReference type="InterPro" id="IPR004570">
    <property type="entry name" value="Phosphatidylglycerol_P_synth"/>
</dbReference>
<dbReference type="EC" id="2.7.8.5" evidence="4"/>
<dbReference type="InParanoid" id="A0A5C7EHK2"/>
<evidence type="ECO:0000256" key="11">
    <source>
        <dbReference type="ARBA" id="ARBA00023136"/>
    </source>
</evidence>
<keyword evidence="7 15" id="KW-0808">Transferase</keyword>
<evidence type="ECO:0000256" key="9">
    <source>
        <dbReference type="ARBA" id="ARBA00022989"/>
    </source>
</evidence>
<evidence type="ECO:0000256" key="5">
    <source>
        <dbReference type="ARBA" id="ARBA00014944"/>
    </source>
</evidence>
<dbReference type="InterPro" id="IPR048254">
    <property type="entry name" value="CDP_ALCOHOL_P_TRANSF_CS"/>
</dbReference>
<reference evidence="17 18" key="1">
    <citation type="submission" date="2019-08" db="EMBL/GenBank/DDBJ databases">
        <title>Pelomicrobium methylotrophicum gen. nov., sp. nov. a moderately thermophilic, facultatively anaerobic, lithoautotrophic and methylotrophic bacterium isolated from a terrestrial mud volcano.</title>
        <authorList>
            <person name="Slobodkina G.B."/>
            <person name="Merkel A.Y."/>
            <person name="Slobodkin A.I."/>
        </authorList>
    </citation>
    <scope>NUCLEOTIDE SEQUENCE [LARGE SCALE GENOMIC DNA]</scope>
    <source>
        <strain evidence="17 18">SM250</strain>
    </source>
</reference>
<dbReference type="InterPro" id="IPR043130">
    <property type="entry name" value="CDP-OH_PTrfase_TM_dom"/>
</dbReference>